<name>A0A4P7MW69_PYROR</name>
<protein>
    <recommendedName>
        <fullName evidence="4">F-box domain-containing protein</fullName>
    </recommendedName>
</protein>
<evidence type="ECO:0000313" key="2">
    <source>
        <dbReference type="EMBL" id="QBZ54328.1"/>
    </source>
</evidence>
<reference evidence="2 3" key="1">
    <citation type="journal article" date="2019" name="Mol. Biol. Evol.">
        <title>Blast fungal genomes show frequent chromosomal changes, gene gains and losses, and effector gene turnover.</title>
        <authorList>
            <person name="Gomez Luciano L.B."/>
            <person name="Jason Tsai I."/>
            <person name="Chuma I."/>
            <person name="Tosa Y."/>
            <person name="Chen Y.H."/>
            <person name="Li J.Y."/>
            <person name="Li M.Y."/>
            <person name="Jade Lu M.Y."/>
            <person name="Nakayashiki H."/>
            <person name="Li W.H."/>
        </authorList>
    </citation>
    <scope>NUCLEOTIDE SEQUENCE [LARGE SCALE GENOMIC DNA]</scope>
    <source>
        <strain evidence="2">MZ5-1-6</strain>
    </source>
</reference>
<evidence type="ECO:0008006" key="4">
    <source>
        <dbReference type="Google" id="ProtNLM"/>
    </source>
</evidence>
<feature type="signal peptide" evidence="1">
    <location>
        <begin position="1"/>
        <end position="21"/>
    </location>
</feature>
<accession>A0A4P7MW69</accession>
<proteinExistence type="predicted"/>
<evidence type="ECO:0000256" key="1">
    <source>
        <dbReference type="SAM" id="SignalP"/>
    </source>
</evidence>
<dbReference type="EMBL" id="CP034204">
    <property type="protein sequence ID" value="QBZ54328.1"/>
    <property type="molecule type" value="Genomic_DNA"/>
</dbReference>
<feature type="chain" id="PRO_5020364850" description="F-box domain-containing protein" evidence="1">
    <location>
        <begin position="22"/>
        <end position="254"/>
    </location>
</feature>
<sequence>MFLSLPSELLLSILAFLSVREVKLCRSWKGPENSSSSDIYLRNLFRSLPSIQTIELSHIYLKGYFPENARILCPFYPVGNALTSVLCAIGKSNKIQKLKITGILDACNVKIDRDITSITSLHINALDKSQPQCLTFFCNLEHLSLRSAHWRKGRLRLPEFHWSRLKRVGLHRFSVSENDLLSFVARHNLLEQLMLENMYFSEGSWISFCLRLRALGKKISVKLLGKFDSRENQWPEPPMRGEELERLMLENPSY</sequence>
<dbReference type="AlphaFoldDB" id="A0A4P7MW69"/>
<dbReference type="Proteomes" id="UP000294847">
    <property type="component" value="Chromosome 1"/>
</dbReference>
<gene>
    <name evidence="2" type="ORF">PoMZ_10024</name>
</gene>
<dbReference type="SUPFAM" id="SSF52047">
    <property type="entry name" value="RNI-like"/>
    <property type="match status" value="1"/>
</dbReference>
<keyword evidence="1" id="KW-0732">Signal</keyword>
<organism evidence="2 3">
    <name type="scientific">Pyricularia oryzae</name>
    <name type="common">Rice blast fungus</name>
    <name type="synonym">Magnaporthe oryzae</name>
    <dbReference type="NCBI Taxonomy" id="318829"/>
    <lineage>
        <taxon>Eukaryota</taxon>
        <taxon>Fungi</taxon>
        <taxon>Dikarya</taxon>
        <taxon>Ascomycota</taxon>
        <taxon>Pezizomycotina</taxon>
        <taxon>Sordariomycetes</taxon>
        <taxon>Sordariomycetidae</taxon>
        <taxon>Magnaporthales</taxon>
        <taxon>Pyriculariaceae</taxon>
        <taxon>Pyricularia</taxon>
    </lineage>
</organism>
<evidence type="ECO:0000313" key="3">
    <source>
        <dbReference type="Proteomes" id="UP000294847"/>
    </source>
</evidence>